<gene>
    <name evidence="2" type="ORF">SAMN02745116_02631</name>
</gene>
<dbReference type="InterPro" id="IPR002560">
    <property type="entry name" value="Transposase_DDE"/>
</dbReference>
<protein>
    <submittedName>
        <fullName evidence="2">Transposase</fullName>
    </submittedName>
</protein>
<dbReference type="PANTHER" id="PTHR33498:SF1">
    <property type="entry name" value="TRANSPOSASE FOR INSERTION SEQUENCE ELEMENT IS1557"/>
    <property type="match status" value="1"/>
</dbReference>
<dbReference type="EMBL" id="FUXI01000057">
    <property type="protein sequence ID" value="SKA16530.1"/>
    <property type="molecule type" value="Genomic_DNA"/>
</dbReference>
<dbReference type="Pfam" id="PF01610">
    <property type="entry name" value="DDE_Tnp_ISL3"/>
    <property type="match status" value="1"/>
</dbReference>
<sequence>MDKCTRELLGFQDESLIFEKDRWFSRGVDKKNRKFNRIDGLYAKVPTHCESCGVLFQSSADYYKHGTIANKRVIQVPEYNGEKSMLYLKIERYKCRHCEETVSAKLPETFVRSGKKTSRKLELQIILDFHRNMNMKDIASIRNVEYGVVPRLLSELKGRNPENFRSLPEILCIDELKATKDCRGNMAFIAVDGISHKVQTILDDRRMDQLIRHFLQYPRKERLKVKRLVMDMNAAYHLLVRVVFPNAKIVTDRFHVVQQITRAFNSLRVQIMKQFRTKDKEEGKKYRHLKKFWKLLLKDSEKLSRKKRYNYTFKRYLSSLDIVSSLKEYAPVLEEAYELSQILRYHFKNKQADFFFDIIRALDTTILPELFVKKMKFLLSKEESIRKGLEEPYSNGCVEGLNNKLKVIKRLAYGFRRFENFRTRSYIQCGLLTGICKVV</sequence>
<name>A0A1T4RKJ3_9ENTE</name>
<dbReference type="PANTHER" id="PTHR33498">
    <property type="entry name" value="TRANSPOSASE FOR INSERTION SEQUENCE ELEMENT IS1557"/>
    <property type="match status" value="1"/>
</dbReference>
<dbReference type="AlphaFoldDB" id="A0A1T4RKJ3"/>
<dbReference type="NCBIfam" id="NF033550">
    <property type="entry name" value="transpos_ISL3"/>
    <property type="match status" value="1"/>
</dbReference>
<keyword evidence="3" id="KW-1185">Reference proteome</keyword>
<dbReference type="InterPro" id="IPR047951">
    <property type="entry name" value="Transpos_ISL3"/>
</dbReference>
<reference evidence="2 3" key="1">
    <citation type="submission" date="2017-02" db="EMBL/GenBank/DDBJ databases">
        <authorList>
            <person name="Peterson S.W."/>
        </authorList>
    </citation>
    <scope>NUCLEOTIDE SEQUENCE [LARGE SCALE GENOMIC DNA]</scope>
    <source>
        <strain evidence="2 3">ATCC BAA-1030</strain>
    </source>
</reference>
<dbReference type="Proteomes" id="UP000190328">
    <property type="component" value="Unassembled WGS sequence"/>
</dbReference>
<evidence type="ECO:0000259" key="1">
    <source>
        <dbReference type="Pfam" id="PF01610"/>
    </source>
</evidence>
<proteinExistence type="predicted"/>
<evidence type="ECO:0000313" key="2">
    <source>
        <dbReference type="EMBL" id="SKA16530.1"/>
    </source>
</evidence>
<dbReference type="OrthoDB" id="2012732at2"/>
<accession>A0A1T4RKJ3</accession>
<evidence type="ECO:0000313" key="3">
    <source>
        <dbReference type="Proteomes" id="UP000190328"/>
    </source>
</evidence>
<feature type="domain" description="Transposase IS204/IS1001/IS1096/IS1165 DDE" evidence="1">
    <location>
        <begin position="171"/>
        <end position="424"/>
    </location>
</feature>
<dbReference type="RefSeq" id="WP_144399622.1">
    <property type="nucleotide sequence ID" value="NZ_FUXI01000057.1"/>
</dbReference>
<organism evidence="2 3">
    <name type="scientific">Pilibacter termitis</name>
    <dbReference type="NCBI Taxonomy" id="263852"/>
    <lineage>
        <taxon>Bacteria</taxon>
        <taxon>Bacillati</taxon>
        <taxon>Bacillota</taxon>
        <taxon>Bacilli</taxon>
        <taxon>Lactobacillales</taxon>
        <taxon>Enterococcaceae</taxon>
        <taxon>Pilibacter</taxon>
    </lineage>
</organism>